<comment type="caution">
    <text evidence="13">The sequence shown here is derived from an EMBL/GenBank/DDBJ whole genome shotgun (WGS) entry which is preliminary data.</text>
</comment>
<dbReference type="EC" id="2.3.1.20" evidence="4"/>
<evidence type="ECO:0000256" key="4">
    <source>
        <dbReference type="ARBA" id="ARBA00013244"/>
    </source>
</evidence>
<dbReference type="InterPro" id="IPR023213">
    <property type="entry name" value="CAT-like_dom_sf"/>
</dbReference>
<keyword evidence="14" id="KW-1185">Reference proteome</keyword>
<evidence type="ECO:0000256" key="5">
    <source>
        <dbReference type="ARBA" id="ARBA00022516"/>
    </source>
</evidence>
<evidence type="ECO:0000256" key="2">
    <source>
        <dbReference type="ARBA" id="ARBA00005189"/>
    </source>
</evidence>
<dbReference type="RefSeq" id="WP_371304782.1">
    <property type="nucleotide sequence ID" value="NZ_JAWKJJ010000001.1"/>
</dbReference>
<keyword evidence="6" id="KW-0808">Transferase</keyword>
<keyword evidence="5" id="KW-0444">Lipid biosynthesis</keyword>
<evidence type="ECO:0000256" key="7">
    <source>
        <dbReference type="ARBA" id="ARBA00022798"/>
    </source>
</evidence>
<protein>
    <recommendedName>
        <fullName evidence="4">diacylglycerol O-acyltransferase</fullName>
        <ecNumber evidence="4">2.3.1.20</ecNumber>
    </recommendedName>
</protein>
<keyword evidence="7" id="KW-0319">Glycerol metabolism</keyword>
<dbReference type="Pfam" id="PF06974">
    <property type="entry name" value="WS_DGAT_C"/>
    <property type="match status" value="1"/>
</dbReference>
<dbReference type="InterPro" id="IPR004255">
    <property type="entry name" value="O-acyltransferase_WSD1_N"/>
</dbReference>
<dbReference type="Proteomes" id="UP001275440">
    <property type="component" value="Unassembled WGS sequence"/>
</dbReference>
<organism evidence="13 14">
    <name type="scientific">Rhodococcus zopfii</name>
    <dbReference type="NCBI Taxonomy" id="43772"/>
    <lineage>
        <taxon>Bacteria</taxon>
        <taxon>Bacillati</taxon>
        <taxon>Actinomycetota</taxon>
        <taxon>Actinomycetes</taxon>
        <taxon>Mycobacteriales</taxon>
        <taxon>Nocardiaceae</taxon>
        <taxon>Rhodococcus</taxon>
    </lineage>
</organism>
<sequence length="464" mass="50435">MSTAARRMAQTDFLTWSMEQDPALRSTIVAVITLDSSPDWDRIVEMMDRGTRDIPHFRHRVVSVPLGLGAPRWVADPDFDLSWHLRHVALPSPGTFDDVLELARIAAMTAFDRARPLWEFTVIDGIADGRAALMLKVHHALTDGLGGMQMTAHIVDFTREGTPRPEPAAPPEPERPGSLDLVTEILGEYRSQARGAVVQGLRSVWPATRAVITHPIGAARGVLGTVSSVARYLRPITTIASPVMTDRALGRALFAAEFPLEGLRAAGHRTGCTVNSAFLTALIVGLDRYHREHGADDVEMLRVTMPLSVRRPEDQMGGNLINLARFALPVRSGDVDDLMREIDSIVRRWRGEPAVEMGPMLAAPLNVLPPAVIGSMLEHVDFLASNVPGSPVPLYVAGARAEGYYAFGPTIGSSFNVTMVSYLGVCYLGFTLDVGAVPDQGVFEDCMRAGFRDVIGETPDESVS</sequence>
<dbReference type="InterPro" id="IPR009721">
    <property type="entry name" value="O-acyltransferase_WSD1_C"/>
</dbReference>
<comment type="pathway">
    <text evidence="2">Lipid metabolism.</text>
</comment>
<gene>
    <name evidence="13" type="ORF">F8M49_12590</name>
</gene>
<dbReference type="PANTHER" id="PTHR31650:SF1">
    <property type="entry name" value="WAX ESTER SYNTHASE_DIACYLGLYCEROL ACYLTRANSFERASE 4-RELATED"/>
    <property type="match status" value="1"/>
</dbReference>
<evidence type="ECO:0000256" key="1">
    <source>
        <dbReference type="ARBA" id="ARBA00004771"/>
    </source>
</evidence>
<dbReference type="Gene3D" id="3.30.559.10">
    <property type="entry name" value="Chloramphenicol acetyltransferase-like domain"/>
    <property type="match status" value="1"/>
</dbReference>
<comment type="pathway">
    <text evidence="1">Glycerolipid metabolism; triacylglycerol biosynthesis.</text>
</comment>
<proteinExistence type="inferred from homology"/>
<evidence type="ECO:0000259" key="11">
    <source>
        <dbReference type="Pfam" id="PF03007"/>
    </source>
</evidence>
<comment type="similarity">
    <text evidence="3">Belongs to the long-chain O-acyltransferase family.</text>
</comment>
<evidence type="ECO:0000256" key="3">
    <source>
        <dbReference type="ARBA" id="ARBA00009587"/>
    </source>
</evidence>
<evidence type="ECO:0000256" key="8">
    <source>
        <dbReference type="ARBA" id="ARBA00023098"/>
    </source>
</evidence>
<keyword evidence="9" id="KW-0012">Acyltransferase</keyword>
<accession>A0ABU3WPQ5</accession>
<feature type="domain" description="O-acyltransferase WSD1 C-terminal" evidence="12">
    <location>
        <begin position="318"/>
        <end position="452"/>
    </location>
</feature>
<comment type="catalytic activity">
    <reaction evidence="10">
        <text>an acyl-CoA + a 1,2-diacyl-sn-glycerol = a triacyl-sn-glycerol + CoA</text>
        <dbReference type="Rhea" id="RHEA:10868"/>
        <dbReference type="ChEBI" id="CHEBI:17815"/>
        <dbReference type="ChEBI" id="CHEBI:57287"/>
        <dbReference type="ChEBI" id="CHEBI:58342"/>
        <dbReference type="ChEBI" id="CHEBI:64615"/>
        <dbReference type="EC" id="2.3.1.20"/>
    </reaction>
</comment>
<dbReference type="PANTHER" id="PTHR31650">
    <property type="entry name" value="O-ACYLTRANSFERASE (WSD1-LIKE) FAMILY PROTEIN"/>
    <property type="match status" value="1"/>
</dbReference>
<reference evidence="13 14" key="1">
    <citation type="submission" date="2019-10" db="EMBL/GenBank/DDBJ databases">
        <title>Draft Genome Assembly of Rhodococcus zopfii DSM44189.</title>
        <authorList>
            <person name="Sutton J.M."/>
            <person name="Akob D.M."/>
            <person name="Bushman T.J."/>
        </authorList>
    </citation>
    <scope>NUCLEOTIDE SEQUENCE [LARGE SCALE GENOMIC DNA]</scope>
    <source>
        <strain evidence="13 14">DSM 44189</strain>
    </source>
</reference>
<name>A0ABU3WPQ5_9NOCA</name>
<keyword evidence="8" id="KW-0443">Lipid metabolism</keyword>
<evidence type="ECO:0000313" key="13">
    <source>
        <dbReference type="EMBL" id="MDV2475979.1"/>
    </source>
</evidence>
<dbReference type="SUPFAM" id="SSF52777">
    <property type="entry name" value="CoA-dependent acyltransferases"/>
    <property type="match status" value="1"/>
</dbReference>
<evidence type="ECO:0000313" key="14">
    <source>
        <dbReference type="Proteomes" id="UP001275440"/>
    </source>
</evidence>
<dbReference type="InterPro" id="IPR045034">
    <property type="entry name" value="O-acyltransferase_WSD1-like"/>
</dbReference>
<evidence type="ECO:0000259" key="12">
    <source>
        <dbReference type="Pfam" id="PF06974"/>
    </source>
</evidence>
<evidence type="ECO:0000256" key="6">
    <source>
        <dbReference type="ARBA" id="ARBA00022679"/>
    </source>
</evidence>
<evidence type="ECO:0000256" key="9">
    <source>
        <dbReference type="ARBA" id="ARBA00023315"/>
    </source>
</evidence>
<feature type="domain" description="O-acyltransferase WSD1-like N-terminal" evidence="11">
    <location>
        <begin position="9"/>
        <end position="277"/>
    </location>
</feature>
<evidence type="ECO:0000256" key="10">
    <source>
        <dbReference type="ARBA" id="ARBA00048109"/>
    </source>
</evidence>
<dbReference type="Pfam" id="PF03007">
    <property type="entry name" value="WS_DGAT_cat"/>
    <property type="match status" value="1"/>
</dbReference>
<dbReference type="EMBL" id="WBMO01000001">
    <property type="protein sequence ID" value="MDV2475979.1"/>
    <property type="molecule type" value="Genomic_DNA"/>
</dbReference>